<protein>
    <submittedName>
        <fullName evidence="2">Uncharacterized protein</fullName>
    </submittedName>
</protein>
<dbReference type="OrthoDB" id="9816138at2"/>
<dbReference type="PATRIC" id="fig|35623.3.peg.1096"/>
<evidence type="ECO:0000256" key="1">
    <source>
        <dbReference type="SAM" id="Phobius"/>
    </source>
</evidence>
<dbReference type="EMBL" id="LK028559">
    <property type="protein sequence ID" value="CDR31169.1"/>
    <property type="molecule type" value="Genomic_DNA"/>
</dbReference>
<reference evidence="3" key="1">
    <citation type="submission" date="2014-05" db="EMBL/GenBank/DDBJ databases">
        <authorList>
            <person name="Kube M."/>
        </authorList>
    </citation>
    <scope>NUCLEOTIDE SEQUENCE [LARGE SCALE GENOMIC DNA]</scope>
</reference>
<feature type="transmembrane region" description="Helical" evidence="1">
    <location>
        <begin position="142"/>
        <end position="166"/>
    </location>
</feature>
<dbReference type="STRING" id="35623.Aocu_10960"/>
<dbReference type="Proteomes" id="UP000032434">
    <property type="component" value="Chromosome 1"/>
</dbReference>
<proteinExistence type="predicted"/>
<dbReference type="KEGG" id="aoc:Aocu_10960"/>
<gene>
    <name evidence="2" type="ORF">Aocu_10960</name>
</gene>
<dbReference type="HOGENOM" id="CLU_1084262_0_0_14"/>
<dbReference type="InParanoid" id="A0A061ACN0"/>
<keyword evidence="1" id="KW-1133">Transmembrane helix</keyword>
<organism evidence="2 3">
    <name type="scientific">Acholeplasma oculi</name>
    <dbReference type="NCBI Taxonomy" id="35623"/>
    <lineage>
        <taxon>Bacteria</taxon>
        <taxon>Bacillati</taxon>
        <taxon>Mycoplasmatota</taxon>
        <taxon>Mollicutes</taxon>
        <taxon>Acholeplasmatales</taxon>
        <taxon>Acholeplasmataceae</taxon>
        <taxon>Acholeplasma</taxon>
    </lineage>
</organism>
<keyword evidence="3" id="KW-1185">Reference proteome</keyword>
<evidence type="ECO:0000313" key="2">
    <source>
        <dbReference type="EMBL" id="CDR31169.1"/>
    </source>
</evidence>
<accession>A0A061ACN0</accession>
<keyword evidence="1" id="KW-0812">Transmembrane</keyword>
<feature type="transmembrane region" description="Helical" evidence="1">
    <location>
        <begin position="217"/>
        <end position="242"/>
    </location>
</feature>
<dbReference type="RefSeq" id="WP_045749616.1">
    <property type="nucleotide sequence ID" value="NZ_FUZK01000001.1"/>
</dbReference>
<feature type="transmembrane region" description="Helical" evidence="1">
    <location>
        <begin position="97"/>
        <end position="122"/>
    </location>
</feature>
<name>A0A061ACN0_9MOLU</name>
<evidence type="ECO:0000313" key="3">
    <source>
        <dbReference type="Proteomes" id="UP000032434"/>
    </source>
</evidence>
<feature type="transmembrane region" description="Helical" evidence="1">
    <location>
        <begin position="178"/>
        <end position="205"/>
    </location>
</feature>
<keyword evidence="1" id="KW-0472">Membrane</keyword>
<dbReference type="AlphaFoldDB" id="A0A061ACN0"/>
<feature type="transmembrane region" description="Helical" evidence="1">
    <location>
        <begin position="46"/>
        <end position="70"/>
    </location>
</feature>
<sequence length="256" mass="29428">MMKKLFKWEFIFYIKELKFLLIGSILLSLVYIGLNELSLSYAVLSFFSGTAYVISIIGVLSLILFTYFLILQRYYKTMLKDEGYFTHSLPLKKYQILIYKMVTAFTVWLVVLSVGVLLLIWIKLIPMDMIKQMIEADATMLPMLSITVASFVLTSLVMILVFYSALSFGFSFNKSEWLYVFLYFIGYYVLNQILSVINLGINLIINPGFFELDESNIFQSITPLLVIQLIFILAIGVASFIITNKIMTNKLNLKNG</sequence>
<feature type="transmembrane region" description="Helical" evidence="1">
    <location>
        <begin position="12"/>
        <end position="34"/>
    </location>
</feature>